<sequence length="142" mass="16841">MECRGEVLSSFFNTRHKREETERYESFLKNGKKLLEEFITKWNGQCSMPIHNFSAEEQIRSTNNFDCQHWIDEDAYYKLYRGSFGERLILVKQYKWYDNATPDPSTMAYVVCDIVITSQMSSQKIVMKLIGCCLEFQYPIMV</sequence>
<keyword evidence="2" id="KW-1185">Reference proteome</keyword>
<reference evidence="1 2" key="1">
    <citation type="journal article" date="2022" name="Plant J.">
        <title>Chromosome-level genome of Camellia lanceoleosa provides a valuable resource for understanding genome evolution and self-incompatibility.</title>
        <authorList>
            <person name="Gong W."/>
            <person name="Xiao S."/>
            <person name="Wang L."/>
            <person name="Liao Z."/>
            <person name="Chang Y."/>
            <person name="Mo W."/>
            <person name="Hu G."/>
            <person name="Li W."/>
            <person name="Zhao G."/>
            <person name="Zhu H."/>
            <person name="Hu X."/>
            <person name="Ji K."/>
            <person name="Xiang X."/>
            <person name="Song Q."/>
            <person name="Yuan D."/>
            <person name="Jin S."/>
            <person name="Zhang L."/>
        </authorList>
    </citation>
    <scope>NUCLEOTIDE SEQUENCE [LARGE SCALE GENOMIC DNA]</scope>
    <source>
        <strain evidence="1">SQ_2022a</strain>
    </source>
</reference>
<dbReference type="Proteomes" id="UP001060215">
    <property type="component" value="Chromosome 3"/>
</dbReference>
<comment type="caution">
    <text evidence="1">The sequence shown here is derived from an EMBL/GenBank/DDBJ whole genome shotgun (WGS) entry which is preliminary data.</text>
</comment>
<gene>
    <name evidence="1" type="ORF">LOK49_LG02G03272</name>
</gene>
<name>A0ACC0IKZ0_9ERIC</name>
<proteinExistence type="predicted"/>
<dbReference type="EMBL" id="CM045760">
    <property type="protein sequence ID" value="KAI8025560.1"/>
    <property type="molecule type" value="Genomic_DNA"/>
</dbReference>
<evidence type="ECO:0000313" key="2">
    <source>
        <dbReference type="Proteomes" id="UP001060215"/>
    </source>
</evidence>
<accession>A0ACC0IKZ0</accession>
<evidence type="ECO:0000313" key="1">
    <source>
        <dbReference type="EMBL" id="KAI8025560.1"/>
    </source>
</evidence>
<protein>
    <submittedName>
        <fullName evidence="1">Non-functional pseudokinase ZED1</fullName>
    </submittedName>
</protein>
<organism evidence="1 2">
    <name type="scientific">Camellia lanceoleosa</name>
    <dbReference type="NCBI Taxonomy" id="1840588"/>
    <lineage>
        <taxon>Eukaryota</taxon>
        <taxon>Viridiplantae</taxon>
        <taxon>Streptophyta</taxon>
        <taxon>Embryophyta</taxon>
        <taxon>Tracheophyta</taxon>
        <taxon>Spermatophyta</taxon>
        <taxon>Magnoliopsida</taxon>
        <taxon>eudicotyledons</taxon>
        <taxon>Gunneridae</taxon>
        <taxon>Pentapetalae</taxon>
        <taxon>asterids</taxon>
        <taxon>Ericales</taxon>
        <taxon>Theaceae</taxon>
        <taxon>Camellia</taxon>
    </lineage>
</organism>